<dbReference type="GO" id="GO:0005524">
    <property type="term" value="F:ATP binding"/>
    <property type="evidence" value="ECO:0007669"/>
    <property type="project" value="UniProtKB-UniRule"/>
</dbReference>
<dbReference type="InterPro" id="IPR004619">
    <property type="entry name" value="Type_III_PanK"/>
</dbReference>
<dbReference type="PANTHER" id="PTHR34265">
    <property type="entry name" value="TYPE III PANTOTHENATE KINASE"/>
    <property type="match status" value="1"/>
</dbReference>
<feature type="binding site" evidence="16">
    <location>
        <position position="122"/>
    </location>
    <ligand>
        <name>ATP</name>
        <dbReference type="ChEBI" id="CHEBI:30616"/>
    </ligand>
</feature>
<dbReference type="Proteomes" id="UP000256763">
    <property type="component" value="Unassembled WGS sequence"/>
</dbReference>
<comment type="similarity">
    <text evidence="14 16">Belongs to the type III pantothenate kinase family.</text>
</comment>
<comment type="cofactor">
    <cofactor evidence="16">
        <name>NH4(+)</name>
        <dbReference type="ChEBI" id="CHEBI:28938"/>
    </cofactor>
    <cofactor evidence="16">
        <name>K(+)</name>
        <dbReference type="ChEBI" id="CHEBI:29103"/>
    </cofactor>
    <text evidence="16">A monovalent cation. Ammonium or potassium.</text>
</comment>
<keyword evidence="11 16" id="KW-0067">ATP-binding</keyword>
<evidence type="ECO:0000256" key="14">
    <source>
        <dbReference type="ARBA" id="ARBA00038036"/>
    </source>
</evidence>
<organism evidence="17 18">
    <name type="scientific">Alkalilimnicola ehrlichii</name>
    <dbReference type="NCBI Taxonomy" id="351052"/>
    <lineage>
        <taxon>Bacteria</taxon>
        <taxon>Pseudomonadati</taxon>
        <taxon>Pseudomonadota</taxon>
        <taxon>Gammaproteobacteria</taxon>
        <taxon>Chromatiales</taxon>
        <taxon>Ectothiorhodospiraceae</taxon>
        <taxon>Alkalilimnicola</taxon>
    </lineage>
</organism>
<sequence length="241" mass="25024">MRLLFDIGNTRIKWGWSAGAAFVPGGQVQHRDVARWALPIEADVPPSEVLAVSVAGPEVNARLEDAIAQQFGLPTRFITSAAKAGPVVNAYVEPEKLGIDRWAALVGAYSPDFSACVVDCGSALTVDTVTAAGAHLGGLIIPGLAMMRRSLTNDAHQLPVVDDASVALFAADTKTAIGSGTLLGLAAMIDGIVAAVRNRIDGPLKVYLTGGDADTVRPLLGVPVELEPDLVLKGLALLAEE</sequence>
<dbReference type="UniPathway" id="UPA00241">
    <property type="reaction ID" value="UER00352"/>
</dbReference>
<evidence type="ECO:0000256" key="8">
    <source>
        <dbReference type="ARBA" id="ARBA00022679"/>
    </source>
</evidence>
<dbReference type="EC" id="2.7.1.33" evidence="6 16"/>
<keyword evidence="10 16" id="KW-0418">Kinase</keyword>
<evidence type="ECO:0000256" key="1">
    <source>
        <dbReference type="ARBA" id="ARBA00001206"/>
    </source>
</evidence>
<evidence type="ECO:0000256" key="3">
    <source>
        <dbReference type="ARBA" id="ARBA00004496"/>
    </source>
</evidence>
<dbReference type="AlphaFoldDB" id="A0A3E0WJ45"/>
<keyword evidence="18" id="KW-1185">Reference proteome</keyword>
<proteinExistence type="inferred from homology"/>
<dbReference type="EMBL" id="NFZW01000034">
    <property type="protein sequence ID" value="RFA32127.1"/>
    <property type="molecule type" value="Genomic_DNA"/>
</dbReference>
<reference evidence="18" key="1">
    <citation type="submission" date="2017-05" db="EMBL/GenBank/DDBJ databases">
        <authorList>
            <person name="Sharma S."/>
            <person name="Sidhu C."/>
            <person name="Pinnaka A.K."/>
        </authorList>
    </citation>
    <scope>NUCLEOTIDE SEQUENCE [LARGE SCALE GENOMIC DNA]</scope>
    <source>
        <strain evidence="18">AK93</strain>
    </source>
</reference>
<dbReference type="SUPFAM" id="SSF53067">
    <property type="entry name" value="Actin-like ATPase domain"/>
    <property type="match status" value="2"/>
</dbReference>
<evidence type="ECO:0000256" key="15">
    <source>
        <dbReference type="ARBA" id="ARBA00040883"/>
    </source>
</evidence>
<evidence type="ECO:0000313" key="18">
    <source>
        <dbReference type="Proteomes" id="UP000256763"/>
    </source>
</evidence>
<comment type="caution">
    <text evidence="17">The sequence shown here is derived from an EMBL/GenBank/DDBJ whole genome shotgun (WGS) entry which is preliminary data.</text>
</comment>
<evidence type="ECO:0000256" key="10">
    <source>
        <dbReference type="ARBA" id="ARBA00022777"/>
    </source>
</evidence>
<dbReference type="PANTHER" id="PTHR34265:SF1">
    <property type="entry name" value="TYPE III PANTOTHENATE KINASE"/>
    <property type="match status" value="1"/>
</dbReference>
<comment type="subcellular location">
    <subcellularLocation>
        <location evidence="3 16">Cytoplasm</location>
    </subcellularLocation>
</comment>
<gene>
    <name evidence="16" type="primary">coaX</name>
    <name evidence="17" type="ORF">CAL65_20575</name>
</gene>
<protein>
    <recommendedName>
        <fullName evidence="15 16">Type III pantothenate kinase</fullName>
        <ecNumber evidence="6 16">2.7.1.33</ecNumber>
    </recommendedName>
    <alternativeName>
        <fullName evidence="16">PanK-III</fullName>
    </alternativeName>
    <alternativeName>
        <fullName evidence="16">Pantothenic acid kinase</fullName>
    </alternativeName>
</protein>
<dbReference type="Pfam" id="PF03309">
    <property type="entry name" value="Pan_kinase"/>
    <property type="match status" value="1"/>
</dbReference>
<dbReference type="InterPro" id="IPR043129">
    <property type="entry name" value="ATPase_NBD"/>
</dbReference>
<evidence type="ECO:0000313" key="17">
    <source>
        <dbReference type="EMBL" id="RFA32127.1"/>
    </source>
</evidence>
<name>A0A3E0WJ45_9GAMM</name>
<comment type="pathway">
    <text evidence="4 16">Cofactor biosynthesis; coenzyme A biosynthesis; CoA from (R)-pantothenate: step 1/5.</text>
</comment>
<dbReference type="GO" id="GO:0046872">
    <property type="term" value="F:metal ion binding"/>
    <property type="evidence" value="ECO:0007669"/>
    <property type="project" value="UniProtKB-KW"/>
</dbReference>
<comment type="function">
    <text evidence="16">Catalyzes the phosphorylation of pantothenate (Pan), the first step in CoA biosynthesis.</text>
</comment>
<feature type="active site" description="Proton acceptor" evidence="16">
    <location>
        <position position="100"/>
    </location>
</feature>
<feature type="binding site" evidence="16">
    <location>
        <begin position="6"/>
        <end position="13"/>
    </location>
    <ligand>
        <name>ATP</name>
        <dbReference type="ChEBI" id="CHEBI:30616"/>
    </ligand>
</feature>
<dbReference type="GO" id="GO:0004594">
    <property type="term" value="F:pantothenate kinase activity"/>
    <property type="evidence" value="ECO:0007669"/>
    <property type="project" value="UniProtKB-UniRule"/>
</dbReference>
<keyword evidence="8 16" id="KW-0808">Transferase</keyword>
<keyword evidence="7 16" id="KW-0963">Cytoplasm</keyword>
<keyword evidence="12 16" id="KW-0630">Potassium</keyword>
<dbReference type="GO" id="GO:0015937">
    <property type="term" value="P:coenzyme A biosynthetic process"/>
    <property type="evidence" value="ECO:0007669"/>
    <property type="project" value="UniProtKB-UniRule"/>
</dbReference>
<dbReference type="RefSeq" id="WP_116303935.1">
    <property type="nucleotide sequence ID" value="NZ_NFZV01000033.1"/>
</dbReference>
<comment type="catalytic activity">
    <reaction evidence="1 16">
        <text>(R)-pantothenate + ATP = (R)-4'-phosphopantothenate + ADP + H(+)</text>
        <dbReference type="Rhea" id="RHEA:16373"/>
        <dbReference type="ChEBI" id="CHEBI:10986"/>
        <dbReference type="ChEBI" id="CHEBI:15378"/>
        <dbReference type="ChEBI" id="CHEBI:29032"/>
        <dbReference type="ChEBI" id="CHEBI:30616"/>
        <dbReference type="ChEBI" id="CHEBI:456216"/>
        <dbReference type="EC" id="2.7.1.33"/>
    </reaction>
</comment>
<dbReference type="GO" id="GO:0005737">
    <property type="term" value="C:cytoplasm"/>
    <property type="evidence" value="ECO:0007669"/>
    <property type="project" value="UniProtKB-SubCell"/>
</dbReference>
<comment type="cofactor">
    <cofactor evidence="2">
        <name>K(+)</name>
        <dbReference type="ChEBI" id="CHEBI:29103"/>
    </cofactor>
</comment>
<evidence type="ECO:0000256" key="7">
    <source>
        <dbReference type="ARBA" id="ARBA00022490"/>
    </source>
</evidence>
<accession>A0A3E0WJ45</accession>
<evidence type="ECO:0000256" key="12">
    <source>
        <dbReference type="ARBA" id="ARBA00022958"/>
    </source>
</evidence>
<feature type="binding site" evidence="16">
    <location>
        <position position="119"/>
    </location>
    <ligand>
        <name>K(+)</name>
        <dbReference type="ChEBI" id="CHEBI:29103"/>
    </ligand>
</feature>
<dbReference type="Gene3D" id="3.30.420.40">
    <property type="match status" value="2"/>
</dbReference>
<dbReference type="OrthoDB" id="9781305at2"/>
<evidence type="ECO:0000256" key="9">
    <source>
        <dbReference type="ARBA" id="ARBA00022741"/>
    </source>
</evidence>
<evidence type="ECO:0000256" key="2">
    <source>
        <dbReference type="ARBA" id="ARBA00001958"/>
    </source>
</evidence>
<keyword evidence="9 16" id="KW-0547">Nucleotide-binding</keyword>
<comment type="subunit">
    <text evidence="5 16">Homodimer.</text>
</comment>
<evidence type="ECO:0000256" key="16">
    <source>
        <dbReference type="HAMAP-Rule" id="MF_01274"/>
    </source>
</evidence>
<evidence type="ECO:0000256" key="4">
    <source>
        <dbReference type="ARBA" id="ARBA00005225"/>
    </source>
</evidence>
<keyword evidence="16" id="KW-0479">Metal-binding</keyword>
<feature type="binding site" evidence="16">
    <location>
        <position position="173"/>
    </location>
    <ligand>
        <name>substrate</name>
    </ligand>
</feature>
<evidence type="ECO:0000256" key="13">
    <source>
        <dbReference type="ARBA" id="ARBA00022993"/>
    </source>
</evidence>
<feature type="binding site" evidence="16">
    <location>
        <begin position="98"/>
        <end position="101"/>
    </location>
    <ligand>
        <name>substrate</name>
    </ligand>
</feature>
<evidence type="ECO:0000256" key="11">
    <source>
        <dbReference type="ARBA" id="ARBA00022840"/>
    </source>
</evidence>
<dbReference type="CDD" id="cd24015">
    <property type="entry name" value="ASKHA_NBD_PanK-III"/>
    <property type="match status" value="1"/>
</dbReference>
<evidence type="ECO:0000256" key="5">
    <source>
        <dbReference type="ARBA" id="ARBA00011738"/>
    </source>
</evidence>
<feature type="binding site" evidence="16">
    <location>
        <position position="91"/>
    </location>
    <ligand>
        <name>substrate</name>
    </ligand>
</feature>
<keyword evidence="13 16" id="KW-0173">Coenzyme A biosynthesis</keyword>
<dbReference type="HAMAP" id="MF_01274">
    <property type="entry name" value="Pantothen_kinase_3"/>
    <property type="match status" value="1"/>
</dbReference>
<dbReference type="NCBIfam" id="TIGR00671">
    <property type="entry name" value="baf"/>
    <property type="match status" value="1"/>
</dbReference>
<evidence type="ECO:0000256" key="6">
    <source>
        <dbReference type="ARBA" id="ARBA00012102"/>
    </source>
</evidence>